<sequence>MTGNSKKGGGIVVVVLLLLGISSLTIQLPTVSASQPYSTEWIDNTYNIVFTGDPTTIFEVGLLEWG</sequence>
<proteinExistence type="predicted"/>
<organism evidence="1 2">
    <name type="scientific">Thermococcus eurythermalis</name>
    <dbReference type="NCBI Taxonomy" id="1505907"/>
    <lineage>
        <taxon>Archaea</taxon>
        <taxon>Methanobacteriati</taxon>
        <taxon>Methanobacteriota</taxon>
        <taxon>Thermococci</taxon>
        <taxon>Thermococcales</taxon>
        <taxon>Thermococcaceae</taxon>
        <taxon>Thermococcus</taxon>
    </lineage>
</organism>
<dbReference type="STRING" id="1505907.TEU_02770"/>
<dbReference type="KEGG" id="teu:TEU_02770"/>
<accession>A0A097QSA4</accession>
<protein>
    <submittedName>
        <fullName evidence="1">Uncharacterized protein</fullName>
    </submittedName>
</protein>
<dbReference type="EMBL" id="CP008887">
    <property type="protein sequence ID" value="AIU69352.1"/>
    <property type="molecule type" value="Genomic_DNA"/>
</dbReference>
<dbReference type="AlphaFoldDB" id="A0A097QSA4"/>
<dbReference type="HOGENOM" id="CLU_2821110_0_0_2"/>
<evidence type="ECO:0000313" key="2">
    <source>
        <dbReference type="Proteomes" id="UP000029980"/>
    </source>
</evidence>
<dbReference type="Proteomes" id="UP000029980">
    <property type="component" value="Chromosome"/>
</dbReference>
<keyword evidence="2" id="KW-1185">Reference proteome</keyword>
<gene>
    <name evidence="1" type="ORF">TEU_02770</name>
</gene>
<reference evidence="1 2" key="1">
    <citation type="journal article" date="2015" name="Int. J. Syst. Evol. Microbiol.">
        <title>Thermococcus eurythermalis sp. nov., a conditional piezophilic hyperthermophilic archaeon with a wide temperature range isolated from an oil-immersed chimney in the Guaymas Basin.</title>
        <authorList>
            <person name="Zhao W."/>
            <person name="Zeng X."/>
            <person name="Xiao X."/>
        </authorList>
    </citation>
    <scope>NUCLEOTIDE SEQUENCE [LARGE SCALE GENOMIC DNA]</scope>
    <source>
        <strain evidence="1 2">A501</strain>
    </source>
</reference>
<name>A0A097QSA4_9EURY</name>
<evidence type="ECO:0000313" key="1">
    <source>
        <dbReference type="EMBL" id="AIU69352.1"/>
    </source>
</evidence>